<gene>
    <name evidence="2" type="ORF">Ctob_005752</name>
</gene>
<organism evidence="2 3">
    <name type="scientific">Chrysochromulina tobinii</name>
    <dbReference type="NCBI Taxonomy" id="1460289"/>
    <lineage>
        <taxon>Eukaryota</taxon>
        <taxon>Haptista</taxon>
        <taxon>Haptophyta</taxon>
        <taxon>Prymnesiophyceae</taxon>
        <taxon>Prymnesiales</taxon>
        <taxon>Chrysochromulinaceae</taxon>
        <taxon>Chrysochromulina</taxon>
    </lineage>
</organism>
<proteinExistence type="predicted"/>
<comment type="caution">
    <text evidence="2">The sequence shown here is derived from an EMBL/GenBank/DDBJ whole genome shotgun (WGS) entry which is preliminary data.</text>
</comment>
<keyword evidence="3" id="KW-1185">Reference proteome</keyword>
<dbReference type="AlphaFoldDB" id="A0A0M0JRD5"/>
<evidence type="ECO:0000256" key="1">
    <source>
        <dbReference type="SAM" id="MobiDB-lite"/>
    </source>
</evidence>
<name>A0A0M0JRD5_9EUKA</name>
<dbReference type="Proteomes" id="UP000037460">
    <property type="component" value="Unassembled WGS sequence"/>
</dbReference>
<feature type="region of interest" description="Disordered" evidence="1">
    <location>
        <begin position="140"/>
        <end position="169"/>
    </location>
</feature>
<dbReference type="EMBL" id="JWZX01002454">
    <property type="protein sequence ID" value="KOO29159.1"/>
    <property type="molecule type" value="Genomic_DNA"/>
</dbReference>
<reference evidence="3" key="1">
    <citation type="journal article" date="2015" name="PLoS Genet.">
        <title>Genome Sequence and Transcriptome Analyses of Chrysochromulina tobin: Metabolic Tools for Enhanced Algal Fitness in the Prominent Order Prymnesiales (Haptophyceae).</title>
        <authorList>
            <person name="Hovde B.T."/>
            <person name="Deodato C.R."/>
            <person name="Hunsperger H.M."/>
            <person name="Ryken S.A."/>
            <person name="Yost W."/>
            <person name="Jha R.K."/>
            <person name="Patterson J."/>
            <person name="Monnat R.J. Jr."/>
            <person name="Barlow S.B."/>
            <person name="Starkenburg S.R."/>
            <person name="Cattolico R.A."/>
        </authorList>
    </citation>
    <scope>NUCLEOTIDE SEQUENCE</scope>
    <source>
        <strain evidence="3">CCMP291</strain>
    </source>
</reference>
<sequence length="647" mass="68858">MATLRSTYDALSANLTGIMQEHVAQLPKPTAEMDADWSQATKEFNVHKEMLIDKETKKRMLEELFNDRVTIDAEDLIAIDQAAEQKGAEVNALEKENDRRYSMIRKRAATLEQLTGPLQSKMRALQSQLADLDEATATAQELHARTASHKSSTAAGQAQLEEAATTQTRAERECDALRKQLKAVHADIAAETQKGAALAAEGDNKAAQLANIRKEAEAAAGDVRTRTEWYAQVTAIVSQLAGIAQVSADGPSAKYTLSSRLDGVDECELIVIFDNATGNLQDAAVRPAGLLAIDDLVDYAVRTNGLSFLVREVQARLDGLDGTVEFEMSYQATSAAGTELPSAPPFGAAAMPPPTPHIPGLARLTEPTPVAPFSMPAPFSRPPFSQAKLTEHPPPAVLAGAAVNAVAPSAVKAAFAATPAATAIPVEPPTPVEGIIENLESRMSMAAQPSGFRVEHIDRRSSRRSFTRFVMQPRSPCAIAAAAGATLDPRVMIATVLEEAPAKTDFAVHDAFGRVRSLVRQDGSVVGPCGQLMAYVEESGEVGDVNLSYVGSVHAPLTNTSIGGIFRRNPDASDAAAPDYEVAIGQLDYGTATIRDAQGSTVAQINRAGEVIGHSGMRCGVLEGFSFHALRTAAQYLMLVDPAFLQQ</sequence>
<evidence type="ECO:0000313" key="3">
    <source>
        <dbReference type="Proteomes" id="UP000037460"/>
    </source>
</evidence>
<accession>A0A0M0JRD5</accession>
<protein>
    <submittedName>
        <fullName evidence="2">Uncharacterized protein</fullName>
    </submittedName>
</protein>
<evidence type="ECO:0000313" key="2">
    <source>
        <dbReference type="EMBL" id="KOO29159.1"/>
    </source>
</evidence>